<gene>
    <name evidence="3" type="ORF">B8X04_08970</name>
</gene>
<dbReference type="AlphaFoldDB" id="A0A269ZC85"/>
<evidence type="ECO:0000259" key="2">
    <source>
        <dbReference type="Pfam" id="PF08044"/>
    </source>
</evidence>
<proteinExistence type="predicted"/>
<organism evidence="3 4">
    <name type="scientific">Brevibacterium casei</name>
    <dbReference type="NCBI Taxonomy" id="33889"/>
    <lineage>
        <taxon>Bacteria</taxon>
        <taxon>Bacillati</taxon>
        <taxon>Actinomycetota</taxon>
        <taxon>Actinomycetes</taxon>
        <taxon>Micrococcales</taxon>
        <taxon>Brevibacteriaceae</taxon>
        <taxon>Brevibacterium</taxon>
    </lineage>
</organism>
<dbReference type="RefSeq" id="WP_095376044.1">
    <property type="nucleotide sequence ID" value="NZ_NCWY01000007.1"/>
</dbReference>
<protein>
    <recommendedName>
        <fullName evidence="2">DUF1707 domain-containing protein</fullName>
    </recommendedName>
</protein>
<sequence length="220" mass="24320">MTDSTSSPEPPDPARTFRIGHKERDEAIELLREAVGDGRITVDELDERMEAVQAAKYPIDLDAVLSDLTTQLPSDRYRPRAEVARRLPPARSAHGWDPVDPLVIKATWDSEHRRGRWQVPPYIRCEPSMSTIELNFLEVDTDLTTIDIDVVAGAGTLVIVVPDEWAVNVDDLAKSWGSVKSAANALPAPGAPTVVVSGSVGMGSFRARFANYFDRRRMAR</sequence>
<evidence type="ECO:0000313" key="3">
    <source>
        <dbReference type="EMBL" id="PAK95404.1"/>
    </source>
</evidence>
<dbReference type="PANTHER" id="PTHR40763:SF5">
    <property type="entry name" value="MEMBRANE PROTEIN"/>
    <property type="match status" value="1"/>
</dbReference>
<dbReference type="EMBL" id="NCWY01000007">
    <property type="protein sequence ID" value="PAK95404.1"/>
    <property type="molecule type" value="Genomic_DNA"/>
</dbReference>
<accession>A0A269ZC85</accession>
<evidence type="ECO:0000256" key="1">
    <source>
        <dbReference type="SAM" id="MobiDB-lite"/>
    </source>
</evidence>
<dbReference type="Pfam" id="PF08044">
    <property type="entry name" value="DUF1707"/>
    <property type="match status" value="1"/>
</dbReference>
<reference evidence="3 4" key="1">
    <citation type="submission" date="2017-04" db="EMBL/GenBank/DDBJ databases">
        <title>Kefir bacterial isolates.</title>
        <authorList>
            <person name="Kim Y."/>
            <person name="Blasche S."/>
            <person name="Patil K.R."/>
        </authorList>
    </citation>
    <scope>NUCLEOTIDE SEQUENCE [LARGE SCALE GENOMIC DNA]</scope>
    <source>
        <strain evidence="3 4">OG2</strain>
    </source>
</reference>
<name>A0A269ZC85_9MICO</name>
<feature type="domain" description="DUF1707" evidence="2">
    <location>
        <begin position="18"/>
        <end position="68"/>
    </location>
</feature>
<dbReference type="PANTHER" id="PTHR40763">
    <property type="entry name" value="MEMBRANE PROTEIN-RELATED"/>
    <property type="match status" value="1"/>
</dbReference>
<feature type="region of interest" description="Disordered" evidence="1">
    <location>
        <begin position="1"/>
        <end position="21"/>
    </location>
</feature>
<dbReference type="Proteomes" id="UP000216867">
    <property type="component" value="Unassembled WGS sequence"/>
</dbReference>
<comment type="caution">
    <text evidence="3">The sequence shown here is derived from an EMBL/GenBank/DDBJ whole genome shotgun (WGS) entry which is preliminary data.</text>
</comment>
<evidence type="ECO:0000313" key="4">
    <source>
        <dbReference type="Proteomes" id="UP000216867"/>
    </source>
</evidence>
<dbReference type="InterPro" id="IPR012551">
    <property type="entry name" value="DUF1707_SHOCT-like"/>
</dbReference>